<dbReference type="PIRSF" id="PIRSF015736">
    <property type="entry name" value="MI"/>
    <property type="match status" value="1"/>
</dbReference>
<dbReference type="EMBL" id="FTOE01000003">
    <property type="protein sequence ID" value="SIS68438.1"/>
    <property type="molecule type" value="Genomic_DNA"/>
</dbReference>
<accession>A0A1N7L3M1</accession>
<keyword evidence="1" id="KW-0413">Isomerase</keyword>
<dbReference type="AlphaFoldDB" id="A0A1N7L3M1"/>
<dbReference type="PANTHER" id="PTHR40267">
    <property type="entry name" value="BLR3294 PROTEIN"/>
    <property type="match status" value="1"/>
</dbReference>
<dbReference type="Proteomes" id="UP000185999">
    <property type="component" value="Unassembled WGS sequence"/>
</dbReference>
<dbReference type="Pfam" id="PF17645">
    <property type="entry name" value="Amdase"/>
    <property type="match status" value="1"/>
</dbReference>
<sequence>MIELTTVQHKQPLEYLAPAGRIGIISLATDFNIEADLKRIYPDDVQFFTSRVKNINPLTIENLRTMAPGISATVDTILPGVELDAIIYACTSGTIAIGVEQVAELIHKVRPGVPVTNPVTAALSAFQCFAAKRISILTPYTEAVNQEIAEFFTSQGYDVLSIAGFGFEDDTAMTYITPQDIADAAVACCDPQAELLFISCTALRASFVLDEIEQRIGIPVVSSNQALVWHSLRLLNYPAAVLGFGALLREQLAVDAARTSE</sequence>
<dbReference type="PANTHER" id="PTHR40267:SF1">
    <property type="entry name" value="BLR3294 PROTEIN"/>
    <property type="match status" value="1"/>
</dbReference>
<dbReference type="OrthoDB" id="483160at2"/>
<organism evidence="1 2">
    <name type="scientific">Neptunomonas antarctica</name>
    <dbReference type="NCBI Taxonomy" id="619304"/>
    <lineage>
        <taxon>Bacteria</taxon>
        <taxon>Pseudomonadati</taxon>
        <taxon>Pseudomonadota</taxon>
        <taxon>Gammaproteobacteria</taxon>
        <taxon>Oceanospirillales</taxon>
        <taxon>Oceanospirillaceae</taxon>
        <taxon>Neptunomonas</taxon>
    </lineage>
</organism>
<evidence type="ECO:0000313" key="1">
    <source>
        <dbReference type="EMBL" id="SIS68438.1"/>
    </source>
</evidence>
<keyword evidence="2" id="KW-1185">Reference proteome</keyword>
<dbReference type="STRING" id="619304.SAMN05421760_103206"/>
<protein>
    <submittedName>
        <fullName evidence="1">Maleate isomerase</fullName>
    </submittedName>
</protein>
<dbReference type="InterPro" id="IPR026286">
    <property type="entry name" value="MaiA/AMDase"/>
</dbReference>
<proteinExistence type="predicted"/>
<dbReference type="Gene3D" id="3.40.50.12500">
    <property type="match status" value="1"/>
</dbReference>
<dbReference type="InterPro" id="IPR053714">
    <property type="entry name" value="Iso_Racemase_Enz_sf"/>
</dbReference>
<dbReference type="GO" id="GO:0016853">
    <property type="term" value="F:isomerase activity"/>
    <property type="evidence" value="ECO:0007669"/>
    <property type="project" value="UniProtKB-KW"/>
</dbReference>
<evidence type="ECO:0000313" key="2">
    <source>
        <dbReference type="Proteomes" id="UP000185999"/>
    </source>
</evidence>
<gene>
    <name evidence="1" type="ORF">SAMN05421760_103206</name>
</gene>
<name>A0A1N7L3M1_9GAMM</name>
<reference evidence="2" key="1">
    <citation type="submission" date="2017-01" db="EMBL/GenBank/DDBJ databases">
        <authorList>
            <person name="Varghese N."/>
            <person name="Submissions S."/>
        </authorList>
    </citation>
    <scope>NUCLEOTIDE SEQUENCE [LARGE SCALE GENOMIC DNA]</scope>
    <source>
        <strain evidence="2">DSM 22306</strain>
    </source>
</reference>